<comment type="caution">
    <text evidence="1">The sequence shown here is derived from an EMBL/GenBank/DDBJ whole genome shotgun (WGS) entry which is preliminary data.</text>
</comment>
<dbReference type="RefSeq" id="WP_059956096.1">
    <property type="nucleotide sequence ID" value="NZ_LPBJ01000086.1"/>
</dbReference>
<dbReference type="AlphaFoldDB" id="A0AAW3MMH6"/>
<dbReference type="Proteomes" id="UP000056453">
    <property type="component" value="Unassembled WGS sequence"/>
</dbReference>
<sequence>MPLLLDRPVEGPRTHAFVIGVGQYPHAKAGSGVLDILGKVPDLPSAADSAKLMCDWLLDNQDRLAAPLATLDVLISDPANPNHRYPWARGPVDTATKANVAARGRAWYERVVAEPGNVAFFYCCGHGASHLQQPVLFLEDLNQSPDDVWTHINLNLLALALRKSQSISAAFLFSDACGQFVPEFELEKDVQDCRFFHKPNLFAPSRNQVSLLCAAAEGQLAYEGADRAGGDCQFGRFTQAVLKGLSGSSARWSRNRWGVSCRDLLGDLKSLRRVFFSHWSENEPFEPYPAVTQADPIPIVYPDGFELPLVVMTDPPDRMPHYDFVISQKREPTGPWLKNRNAGDPNAWHTTVPPSLDALYAIAVKGADHYPLLFQPKEPLFDQWVPVP</sequence>
<organism evidence="1 2">
    <name type="scientific">Burkholderia ubonensis</name>
    <dbReference type="NCBI Taxonomy" id="101571"/>
    <lineage>
        <taxon>Bacteria</taxon>
        <taxon>Pseudomonadati</taxon>
        <taxon>Pseudomonadota</taxon>
        <taxon>Betaproteobacteria</taxon>
        <taxon>Burkholderiales</taxon>
        <taxon>Burkholderiaceae</taxon>
        <taxon>Burkholderia</taxon>
        <taxon>Burkholderia cepacia complex</taxon>
    </lineage>
</organism>
<dbReference type="Gene3D" id="3.40.50.1460">
    <property type="match status" value="1"/>
</dbReference>
<reference evidence="1 2" key="1">
    <citation type="submission" date="2015-11" db="EMBL/GenBank/DDBJ databases">
        <title>Expanding the genomic diversity of Burkholderia species for the development of highly accurate diagnostics.</title>
        <authorList>
            <person name="Sahl J."/>
            <person name="Keim P."/>
            <person name="Wagner D."/>
        </authorList>
    </citation>
    <scope>NUCLEOTIDE SEQUENCE [LARGE SCALE GENOMIC DNA]</scope>
    <source>
        <strain evidence="1 2">MSMB1808WGS</strain>
    </source>
</reference>
<protein>
    <recommendedName>
        <fullName evidence="3">Caspase family protein</fullName>
    </recommendedName>
</protein>
<evidence type="ECO:0000313" key="2">
    <source>
        <dbReference type="Proteomes" id="UP000056453"/>
    </source>
</evidence>
<dbReference type="EMBL" id="LPBJ01000086">
    <property type="protein sequence ID" value="KVP91836.1"/>
    <property type="molecule type" value="Genomic_DNA"/>
</dbReference>
<name>A0AAW3MMH6_9BURK</name>
<keyword evidence="2" id="KW-1185">Reference proteome</keyword>
<proteinExistence type="predicted"/>
<evidence type="ECO:0008006" key="3">
    <source>
        <dbReference type="Google" id="ProtNLM"/>
    </source>
</evidence>
<evidence type="ECO:0000313" key="1">
    <source>
        <dbReference type="EMBL" id="KVP91836.1"/>
    </source>
</evidence>
<gene>
    <name evidence="1" type="ORF">WJ96_17005</name>
</gene>
<accession>A0AAW3MMH6</accession>